<feature type="domain" description="N-acetyltransferase" evidence="2">
    <location>
        <begin position="197"/>
        <end position="356"/>
    </location>
</feature>
<keyword evidence="1" id="KW-0732">Signal</keyword>
<evidence type="ECO:0000313" key="4">
    <source>
        <dbReference type="Proteomes" id="UP001287286"/>
    </source>
</evidence>
<dbReference type="InterPro" id="IPR000182">
    <property type="entry name" value="GNAT_dom"/>
</dbReference>
<dbReference type="InterPro" id="IPR053144">
    <property type="entry name" value="Acetyltransferase_Butenolide"/>
</dbReference>
<accession>A0ABR0CFN8</accession>
<feature type="chain" id="PRO_5047048119" description="N-acetyltransferase domain-containing protein" evidence="1">
    <location>
        <begin position="21"/>
        <end position="359"/>
    </location>
</feature>
<gene>
    <name evidence="3" type="ORF">Purlil1_1353</name>
</gene>
<feature type="signal peptide" evidence="1">
    <location>
        <begin position="1"/>
        <end position="20"/>
    </location>
</feature>
<proteinExistence type="predicted"/>
<dbReference type="SUPFAM" id="SSF55729">
    <property type="entry name" value="Acyl-CoA N-acyltransferases (Nat)"/>
    <property type="match status" value="1"/>
</dbReference>
<dbReference type="PANTHER" id="PTHR43233">
    <property type="entry name" value="FAMILY N-ACETYLTRANSFERASE, PUTATIVE (AFU_ORTHOLOGUE AFUA_6G03350)-RELATED"/>
    <property type="match status" value="1"/>
</dbReference>
<protein>
    <recommendedName>
        <fullName evidence="2">N-acetyltransferase domain-containing protein</fullName>
    </recommendedName>
</protein>
<dbReference type="EMBL" id="JAWRVI010000003">
    <property type="protein sequence ID" value="KAK4094748.1"/>
    <property type="molecule type" value="Genomic_DNA"/>
</dbReference>
<dbReference type="InterPro" id="IPR016181">
    <property type="entry name" value="Acyl_CoA_acyltransferase"/>
</dbReference>
<dbReference type="PROSITE" id="PS51186">
    <property type="entry name" value="GNAT"/>
    <property type="match status" value="1"/>
</dbReference>
<evidence type="ECO:0000256" key="1">
    <source>
        <dbReference type="SAM" id="SignalP"/>
    </source>
</evidence>
<dbReference type="Gene3D" id="3.40.630.30">
    <property type="match status" value="1"/>
</dbReference>
<comment type="caution">
    <text evidence="3">The sequence shown here is derived from an EMBL/GenBank/DDBJ whole genome shotgun (WGS) entry which is preliminary data.</text>
</comment>
<sequence length="359" mass="39775">MSLIHFILGVLSLLGPNVLASPTKTLQPEHAHEARRERPNYNAPAAPTYEAVTLVDYEVSCPRNVTEDPKYGRHCLRFSSCCGSRYVPPDVQPHECGGYVDEGDVEGKSAMDSFGVDCAELKWAGHKSCRAKDLPMVRPSTTRYGPYHESLSVAHNSSNSYRFNTSPSHLTSHHIAISLSAITMAAASLRALSWTKGDYHISTDSSLIPVSALRRFFASPGFYWAEPLPDDVLRETFDNSLSFGLFHKPSGECAGIARCVTDFTTFLYVTDVWVEPELQGKGLGGWLVDCVQEVVESMPHLRRSMLFTGNWEKSVPFYKRRMGMDVMESQEGKGLAIMVRNGRGHPSNLAKSKETNGTH</sequence>
<dbReference type="CDD" id="cd04301">
    <property type="entry name" value="NAT_SF"/>
    <property type="match status" value="1"/>
</dbReference>
<reference evidence="3 4" key="1">
    <citation type="journal article" date="2024" name="Microbiol. Resour. Announc.">
        <title>Genome annotations for the ascomycete fungi Trichoderma harzianum, Trichoderma aggressivum, and Purpureocillium lilacinum.</title>
        <authorList>
            <person name="Beijen E.P.W."/>
            <person name="Ohm R.A."/>
        </authorList>
    </citation>
    <scope>NUCLEOTIDE SEQUENCE [LARGE SCALE GENOMIC DNA]</scope>
    <source>
        <strain evidence="3 4">CBS 150709</strain>
    </source>
</reference>
<evidence type="ECO:0000259" key="2">
    <source>
        <dbReference type="PROSITE" id="PS51186"/>
    </source>
</evidence>
<keyword evidence="4" id="KW-1185">Reference proteome</keyword>
<dbReference type="Proteomes" id="UP001287286">
    <property type="component" value="Unassembled WGS sequence"/>
</dbReference>
<dbReference type="PANTHER" id="PTHR43233:SF1">
    <property type="entry name" value="FAMILY N-ACETYLTRANSFERASE, PUTATIVE (AFU_ORTHOLOGUE AFUA_6G03350)-RELATED"/>
    <property type="match status" value="1"/>
</dbReference>
<dbReference type="Pfam" id="PF00583">
    <property type="entry name" value="Acetyltransf_1"/>
    <property type="match status" value="1"/>
</dbReference>
<name>A0ABR0CFN8_PURLI</name>
<organism evidence="3 4">
    <name type="scientific">Purpureocillium lilacinum</name>
    <name type="common">Paecilomyces lilacinus</name>
    <dbReference type="NCBI Taxonomy" id="33203"/>
    <lineage>
        <taxon>Eukaryota</taxon>
        <taxon>Fungi</taxon>
        <taxon>Dikarya</taxon>
        <taxon>Ascomycota</taxon>
        <taxon>Pezizomycotina</taxon>
        <taxon>Sordariomycetes</taxon>
        <taxon>Hypocreomycetidae</taxon>
        <taxon>Hypocreales</taxon>
        <taxon>Ophiocordycipitaceae</taxon>
        <taxon>Purpureocillium</taxon>
    </lineage>
</organism>
<evidence type="ECO:0000313" key="3">
    <source>
        <dbReference type="EMBL" id="KAK4094748.1"/>
    </source>
</evidence>